<gene>
    <name evidence="2" type="ORF">ERL59_10190</name>
</gene>
<dbReference type="Proteomes" id="UP000448943">
    <property type="component" value="Unassembled WGS sequence"/>
</dbReference>
<dbReference type="RefSeq" id="WP_160646123.1">
    <property type="nucleotide sequence ID" value="NZ_SIJB01000023.1"/>
</dbReference>
<accession>A0A6N9Q3C9</accession>
<dbReference type="GO" id="GO:0016740">
    <property type="term" value="F:transferase activity"/>
    <property type="evidence" value="ECO:0007669"/>
    <property type="project" value="UniProtKB-KW"/>
</dbReference>
<dbReference type="InterPro" id="IPR050834">
    <property type="entry name" value="Glycosyltransf_2"/>
</dbReference>
<dbReference type="OrthoDB" id="9785185at2"/>
<dbReference type="PANTHER" id="PTHR43685">
    <property type="entry name" value="GLYCOSYLTRANSFERASE"/>
    <property type="match status" value="1"/>
</dbReference>
<sequence>MGVSIVIPTYKRADLLERLLKSIEQQVYKYYEVIIIDDNSPNSQEYNNLIQKYSQKINNLTYIRNSKNKGAPYSRNQGILKSKYELIALVDDDDEWLPTKLQEQVKLFSNCGPEVGIVYTWTDAINDKGELVHEFRSTIHGNAIRQMLKGCFIPSPSVMVKKDAIIKSKLFDESFPSCQDWDMWTRILNNGYSCEVVKSVQTIYHKHTRESIGSSKNARNGYKKFYKKHLKLFLKYFFKTLELKEIKKALIYIIR</sequence>
<feature type="domain" description="Glycosyltransferase 2-like" evidence="1">
    <location>
        <begin position="4"/>
        <end position="129"/>
    </location>
</feature>
<dbReference type="PANTHER" id="PTHR43685:SF2">
    <property type="entry name" value="GLYCOSYLTRANSFERASE 2-LIKE DOMAIN-CONTAINING PROTEIN"/>
    <property type="match status" value="1"/>
</dbReference>
<dbReference type="SUPFAM" id="SSF53448">
    <property type="entry name" value="Nucleotide-diphospho-sugar transferases"/>
    <property type="match status" value="1"/>
</dbReference>
<name>A0A6N9Q3C9_9BACL</name>
<evidence type="ECO:0000313" key="2">
    <source>
        <dbReference type="EMBL" id="NBI29329.1"/>
    </source>
</evidence>
<dbReference type="InterPro" id="IPR029044">
    <property type="entry name" value="Nucleotide-diphossugar_trans"/>
</dbReference>
<dbReference type="AlphaFoldDB" id="A0A6N9Q3C9"/>
<evidence type="ECO:0000313" key="3">
    <source>
        <dbReference type="Proteomes" id="UP000448943"/>
    </source>
</evidence>
<dbReference type="EMBL" id="SIJB01000023">
    <property type="protein sequence ID" value="NBI29329.1"/>
    <property type="molecule type" value="Genomic_DNA"/>
</dbReference>
<reference evidence="2 3" key="1">
    <citation type="submission" date="2019-01" db="EMBL/GenBank/DDBJ databases">
        <title>Chengkuizengella sp. nov., isolated from deep-sea sediment of East Pacific Ocean.</title>
        <authorList>
            <person name="Yang J."/>
            <person name="Lai Q."/>
            <person name="Shao Z."/>
        </authorList>
    </citation>
    <scope>NUCLEOTIDE SEQUENCE [LARGE SCALE GENOMIC DNA]</scope>
    <source>
        <strain evidence="2 3">YPA3-1-1</strain>
    </source>
</reference>
<proteinExistence type="predicted"/>
<dbReference type="Pfam" id="PF00535">
    <property type="entry name" value="Glycos_transf_2"/>
    <property type="match status" value="1"/>
</dbReference>
<keyword evidence="3" id="KW-1185">Reference proteome</keyword>
<organism evidence="2 3">
    <name type="scientific">Chengkuizengella marina</name>
    <dbReference type="NCBI Taxonomy" id="2507566"/>
    <lineage>
        <taxon>Bacteria</taxon>
        <taxon>Bacillati</taxon>
        <taxon>Bacillota</taxon>
        <taxon>Bacilli</taxon>
        <taxon>Bacillales</taxon>
        <taxon>Paenibacillaceae</taxon>
        <taxon>Chengkuizengella</taxon>
    </lineage>
</organism>
<dbReference type="Gene3D" id="3.90.550.10">
    <property type="entry name" value="Spore Coat Polysaccharide Biosynthesis Protein SpsA, Chain A"/>
    <property type="match status" value="1"/>
</dbReference>
<evidence type="ECO:0000259" key="1">
    <source>
        <dbReference type="Pfam" id="PF00535"/>
    </source>
</evidence>
<protein>
    <submittedName>
        <fullName evidence="2">Glycosyltransferase family 2 protein</fullName>
    </submittedName>
</protein>
<keyword evidence="2" id="KW-0808">Transferase</keyword>
<dbReference type="CDD" id="cd00761">
    <property type="entry name" value="Glyco_tranf_GTA_type"/>
    <property type="match status" value="1"/>
</dbReference>
<dbReference type="InterPro" id="IPR001173">
    <property type="entry name" value="Glyco_trans_2-like"/>
</dbReference>
<comment type="caution">
    <text evidence="2">The sequence shown here is derived from an EMBL/GenBank/DDBJ whole genome shotgun (WGS) entry which is preliminary data.</text>
</comment>